<protein>
    <recommendedName>
        <fullName evidence="1">Transposase Tc1-like domain-containing protein</fullName>
    </recommendedName>
</protein>
<organism evidence="2 3">
    <name type="scientific">Hucho hucho</name>
    <name type="common">huchen</name>
    <dbReference type="NCBI Taxonomy" id="62062"/>
    <lineage>
        <taxon>Eukaryota</taxon>
        <taxon>Metazoa</taxon>
        <taxon>Chordata</taxon>
        <taxon>Craniata</taxon>
        <taxon>Vertebrata</taxon>
        <taxon>Euteleostomi</taxon>
        <taxon>Actinopterygii</taxon>
        <taxon>Neopterygii</taxon>
        <taxon>Teleostei</taxon>
        <taxon>Protacanthopterygii</taxon>
        <taxon>Salmoniformes</taxon>
        <taxon>Salmonidae</taxon>
        <taxon>Salmoninae</taxon>
        <taxon>Hucho</taxon>
    </lineage>
</organism>
<reference evidence="2" key="3">
    <citation type="submission" date="2025-09" db="UniProtKB">
        <authorList>
            <consortium name="Ensembl"/>
        </authorList>
    </citation>
    <scope>IDENTIFICATION</scope>
</reference>
<reference evidence="2" key="2">
    <citation type="submission" date="2025-08" db="UniProtKB">
        <authorList>
            <consortium name="Ensembl"/>
        </authorList>
    </citation>
    <scope>IDENTIFICATION</scope>
</reference>
<reference evidence="3" key="1">
    <citation type="submission" date="2018-06" db="EMBL/GenBank/DDBJ databases">
        <title>Genome assembly of Danube salmon.</title>
        <authorList>
            <person name="Macqueen D.J."/>
            <person name="Gundappa M.K."/>
        </authorList>
    </citation>
    <scope>NUCLEOTIDE SEQUENCE [LARGE SCALE GENOMIC DNA]</scope>
</reference>
<dbReference type="Pfam" id="PF01498">
    <property type="entry name" value="HTH_Tnp_Tc3_2"/>
    <property type="match status" value="1"/>
</dbReference>
<dbReference type="GO" id="GO:0015074">
    <property type="term" value="P:DNA integration"/>
    <property type="evidence" value="ECO:0007669"/>
    <property type="project" value="InterPro"/>
</dbReference>
<dbReference type="STRING" id="62062.ENSHHUP00000051340"/>
<dbReference type="AlphaFoldDB" id="A0A4W5NPY7"/>
<evidence type="ECO:0000313" key="3">
    <source>
        <dbReference type="Proteomes" id="UP000314982"/>
    </source>
</evidence>
<dbReference type="Ensembl" id="ENSHHUT00000053155.1">
    <property type="protein sequence ID" value="ENSHHUP00000051340.1"/>
    <property type="gene ID" value="ENSHHUG00000030916.1"/>
</dbReference>
<name>A0A4W5NPY7_9TELE</name>
<dbReference type="GeneTree" id="ENSGT00940000176997"/>
<evidence type="ECO:0000259" key="1">
    <source>
        <dbReference type="Pfam" id="PF01498"/>
    </source>
</evidence>
<keyword evidence="3" id="KW-1185">Reference proteome</keyword>
<dbReference type="Proteomes" id="UP000314982">
    <property type="component" value="Unassembled WGS sequence"/>
</dbReference>
<sequence length="131" mass="15455">MVLWFSFKHTQTNTSTVSYTINSDRKRSGRPKATTESEDHFLRVNSLRDRRLTGQQLQAQLNTGRSQQISVSTVKRRLRAAGLTGRVAVRKSLLRWQNKKKRLAWAMNHRQWTTEDWKVLWTDGIFAFRQH</sequence>
<feature type="domain" description="Transposase Tc1-like" evidence="1">
    <location>
        <begin position="48"/>
        <end position="110"/>
    </location>
</feature>
<proteinExistence type="predicted"/>
<dbReference type="GO" id="GO:0003677">
    <property type="term" value="F:DNA binding"/>
    <property type="evidence" value="ECO:0007669"/>
    <property type="project" value="InterPro"/>
</dbReference>
<dbReference type="GO" id="GO:0006313">
    <property type="term" value="P:DNA transposition"/>
    <property type="evidence" value="ECO:0007669"/>
    <property type="project" value="InterPro"/>
</dbReference>
<accession>A0A4W5NPY7</accession>
<dbReference type="InterPro" id="IPR002492">
    <property type="entry name" value="Transposase_Tc1-like"/>
</dbReference>
<evidence type="ECO:0000313" key="2">
    <source>
        <dbReference type="Ensembl" id="ENSHHUP00000051340.1"/>
    </source>
</evidence>